<evidence type="ECO:0000313" key="2">
    <source>
        <dbReference type="Proteomes" id="UP001631969"/>
    </source>
</evidence>
<dbReference type="EMBL" id="JBJURJ010000003">
    <property type="protein sequence ID" value="MFM9327902.1"/>
    <property type="molecule type" value="Genomic_DNA"/>
</dbReference>
<comment type="caution">
    <text evidence="1">The sequence shown here is derived from an EMBL/GenBank/DDBJ whole genome shotgun (WGS) entry which is preliminary data.</text>
</comment>
<proteinExistence type="predicted"/>
<gene>
    <name evidence="1" type="ORF">ACI1P1_06240</name>
</gene>
<protein>
    <submittedName>
        <fullName evidence="1">Metallophosphoesterase family protein</fullName>
        <ecNumber evidence="1">3.1.-.-</ecNumber>
    </submittedName>
</protein>
<keyword evidence="2" id="KW-1185">Reference proteome</keyword>
<dbReference type="EC" id="3.1.-.-" evidence="1"/>
<reference evidence="1" key="1">
    <citation type="submission" date="2024-12" db="EMBL/GenBank/DDBJ databases">
        <authorList>
            <person name="Wu N."/>
        </authorList>
    </citation>
    <scope>NUCLEOTIDE SEQUENCE</scope>
    <source>
        <strain evidence="1">P15</strain>
    </source>
</reference>
<dbReference type="Proteomes" id="UP001631969">
    <property type="component" value="Unassembled WGS sequence"/>
</dbReference>
<organism evidence="1 2">
    <name type="scientific">Paenibacillus mesotrionivorans</name>
    <dbReference type="NCBI Taxonomy" id="3160968"/>
    <lineage>
        <taxon>Bacteria</taxon>
        <taxon>Bacillati</taxon>
        <taxon>Bacillota</taxon>
        <taxon>Bacilli</taxon>
        <taxon>Bacillales</taxon>
        <taxon>Paenibacillaceae</taxon>
        <taxon>Paenibacillus</taxon>
    </lineage>
</organism>
<sequence length="355" mass="39665">MNRRGFLQWLAALALGGAAVAAGLVRWRPGTGEDIPGVTGSPTPAPSAAAPSATPTAGPEGPLLSFFILSDLHVNSGVAYPSEHLKKTLDEITKKHQSATDCIIFTGDVTESGTDKDYKELRSVLSKYKLPPYYANMGNHDYYRVWIDKDGNWNQKGFPNGQTDEQSKTAFLEFFKLEKPYYEVEVNGHLILMMSQEVYQQTRTDVGEGAWYSDEQLNWLKSRLAANPSGRPVFVMIHQPLPAAGQDGGSHRVIPAKKFREILKPYPNVFVFSGHGHQDFTNGTAHYLKESFHWFVNSSVGRVLNAKYEHVRQDAAQGLYVQVFSDRVELKGREFSTGEWIPEADWKVKLQSVKV</sequence>
<keyword evidence="1" id="KW-0378">Hydrolase</keyword>
<evidence type="ECO:0000313" key="1">
    <source>
        <dbReference type="EMBL" id="MFM9327902.1"/>
    </source>
</evidence>
<name>A0ACC7NXX5_9BACL</name>
<accession>A0ACC7NXX5</accession>